<gene>
    <name evidence="2" type="ORF">E2C01_006378</name>
</gene>
<sequence>MAYRSGQQEATGYTPAWMMFGWKMDLDLWTWQRDAHQGKSYKVLQCKQPNPAIQGQFPSATADPSNISAFQYFAYRVSDDQHKENSWFSDEAEGNPHVSALTSTLATGNVGPILPRTISNNIQDDISALSEENKVITTTYFLLHNLLRSSTVSGSGTPAVSGRSASKQHTTKEVTPNMTDGSLVSLLHRKWNVCEKESMTN</sequence>
<evidence type="ECO:0000313" key="2">
    <source>
        <dbReference type="EMBL" id="MPC13639.1"/>
    </source>
</evidence>
<evidence type="ECO:0000256" key="1">
    <source>
        <dbReference type="SAM" id="MobiDB-lite"/>
    </source>
</evidence>
<evidence type="ECO:0000313" key="3">
    <source>
        <dbReference type="Proteomes" id="UP000324222"/>
    </source>
</evidence>
<keyword evidence="3" id="KW-1185">Reference proteome</keyword>
<dbReference type="AlphaFoldDB" id="A0A5B7CW63"/>
<proteinExistence type="predicted"/>
<dbReference type="EMBL" id="VSRR010000296">
    <property type="protein sequence ID" value="MPC13639.1"/>
    <property type="molecule type" value="Genomic_DNA"/>
</dbReference>
<organism evidence="2 3">
    <name type="scientific">Portunus trituberculatus</name>
    <name type="common">Swimming crab</name>
    <name type="synonym">Neptunus trituberculatus</name>
    <dbReference type="NCBI Taxonomy" id="210409"/>
    <lineage>
        <taxon>Eukaryota</taxon>
        <taxon>Metazoa</taxon>
        <taxon>Ecdysozoa</taxon>
        <taxon>Arthropoda</taxon>
        <taxon>Crustacea</taxon>
        <taxon>Multicrustacea</taxon>
        <taxon>Malacostraca</taxon>
        <taxon>Eumalacostraca</taxon>
        <taxon>Eucarida</taxon>
        <taxon>Decapoda</taxon>
        <taxon>Pleocyemata</taxon>
        <taxon>Brachyura</taxon>
        <taxon>Eubrachyura</taxon>
        <taxon>Portunoidea</taxon>
        <taxon>Portunidae</taxon>
        <taxon>Portuninae</taxon>
        <taxon>Portunus</taxon>
    </lineage>
</organism>
<reference evidence="2 3" key="1">
    <citation type="submission" date="2019-05" db="EMBL/GenBank/DDBJ databases">
        <title>Another draft genome of Portunus trituberculatus and its Hox gene families provides insights of decapod evolution.</title>
        <authorList>
            <person name="Jeong J.-H."/>
            <person name="Song I."/>
            <person name="Kim S."/>
            <person name="Choi T."/>
            <person name="Kim D."/>
            <person name="Ryu S."/>
            <person name="Kim W."/>
        </authorList>
    </citation>
    <scope>NUCLEOTIDE SEQUENCE [LARGE SCALE GENOMIC DNA]</scope>
    <source>
        <tissue evidence="2">Muscle</tissue>
    </source>
</reference>
<comment type="caution">
    <text evidence="2">The sequence shown here is derived from an EMBL/GenBank/DDBJ whole genome shotgun (WGS) entry which is preliminary data.</text>
</comment>
<name>A0A5B7CW63_PORTR</name>
<dbReference type="Proteomes" id="UP000324222">
    <property type="component" value="Unassembled WGS sequence"/>
</dbReference>
<protein>
    <submittedName>
        <fullName evidence="2">Uncharacterized protein</fullName>
    </submittedName>
</protein>
<feature type="region of interest" description="Disordered" evidence="1">
    <location>
        <begin position="152"/>
        <end position="178"/>
    </location>
</feature>
<accession>A0A5B7CW63</accession>